<comment type="caution">
    <text evidence="9">The sequence shown here is derived from an EMBL/GenBank/DDBJ whole genome shotgun (WGS) entry which is preliminary data.</text>
</comment>
<name>A0A484FMB4_COLOR</name>
<proteinExistence type="predicted"/>
<evidence type="ECO:0000256" key="1">
    <source>
        <dbReference type="ARBA" id="ARBA00004123"/>
    </source>
</evidence>
<dbReference type="InterPro" id="IPR004827">
    <property type="entry name" value="bZIP"/>
</dbReference>
<dbReference type="Proteomes" id="UP000014480">
    <property type="component" value="Unassembled WGS sequence"/>
</dbReference>
<reference evidence="10" key="1">
    <citation type="journal article" date="2013" name="New Phytol.">
        <title>Comparative genomic and transcriptomic analyses reveal the hemibiotrophic stage shift of Colletotrichum fungi.</title>
        <authorList>
            <person name="Gan P."/>
            <person name="Ikeda K."/>
            <person name="Irieda H."/>
            <person name="Narusaka M."/>
            <person name="O'Connell R.J."/>
            <person name="Narusaka Y."/>
            <person name="Takano Y."/>
            <person name="Kubo Y."/>
            <person name="Shirasu K."/>
        </authorList>
    </citation>
    <scope>NUCLEOTIDE SEQUENCE [LARGE SCALE GENOMIC DNA]</scope>
    <source>
        <strain evidence="10">104-T / ATCC 96160 / CBS 514.97 / LARS 414 / MAFF 240422</strain>
    </source>
</reference>
<organism evidence="9 10">
    <name type="scientific">Colletotrichum orbiculare (strain 104-T / ATCC 96160 / CBS 514.97 / LARS 414 / MAFF 240422)</name>
    <name type="common">Cucumber anthracnose fungus</name>
    <name type="synonym">Colletotrichum lagenarium</name>
    <dbReference type="NCBI Taxonomy" id="1213857"/>
    <lineage>
        <taxon>Eukaryota</taxon>
        <taxon>Fungi</taxon>
        <taxon>Dikarya</taxon>
        <taxon>Ascomycota</taxon>
        <taxon>Pezizomycotina</taxon>
        <taxon>Sordariomycetes</taxon>
        <taxon>Hypocreomycetidae</taxon>
        <taxon>Glomerellales</taxon>
        <taxon>Glomerellaceae</taxon>
        <taxon>Colletotrichum</taxon>
        <taxon>Colletotrichum orbiculare species complex</taxon>
    </lineage>
</organism>
<feature type="region of interest" description="Disordered" evidence="7">
    <location>
        <begin position="1"/>
        <end position="38"/>
    </location>
</feature>
<dbReference type="PROSITE" id="PS50217">
    <property type="entry name" value="BZIP"/>
    <property type="match status" value="1"/>
</dbReference>
<dbReference type="SUPFAM" id="SSF57959">
    <property type="entry name" value="Leucine zipper domain"/>
    <property type="match status" value="1"/>
</dbReference>
<evidence type="ECO:0000256" key="3">
    <source>
        <dbReference type="ARBA" id="ARBA00023125"/>
    </source>
</evidence>
<dbReference type="OrthoDB" id="2257100at2759"/>
<keyword evidence="5" id="KW-0539">Nucleus</keyword>
<dbReference type="SMART" id="SM00338">
    <property type="entry name" value="BRLZ"/>
    <property type="match status" value="1"/>
</dbReference>
<accession>A0A484FMB4</accession>
<evidence type="ECO:0000256" key="6">
    <source>
        <dbReference type="SAM" id="Coils"/>
    </source>
</evidence>
<dbReference type="GO" id="GO:0001228">
    <property type="term" value="F:DNA-binding transcription activator activity, RNA polymerase II-specific"/>
    <property type="evidence" value="ECO:0007669"/>
    <property type="project" value="TreeGrafter"/>
</dbReference>
<feature type="region of interest" description="Disordered" evidence="7">
    <location>
        <begin position="187"/>
        <end position="217"/>
    </location>
</feature>
<dbReference type="PANTHER" id="PTHR13044">
    <property type="entry name" value="ACTIVATING TRANSCRIPTION FACTOR ATF 4/5"/>
    <property type="match status" value="1"/>
</dbReference>
<evidence type="ECO:0000259" key="8">
    <source>
        <dbReference type="PROSITE" id="PS50217"/>
    </source>
</evidence>
<reference evidence="10" key="2">
    <citation type="journal article" date="2019" name="Mol. Plant Microbe Interact.">
        <title>Genome sequence resources for four phytopathogenic fungi from the Colletotrichum orbiculare species complex.</title>
        <authorList>
            <person name="Gan P."/>
            <person name="Tsushima A."/>
            <person name="Narusaka M."/>
            <person name="Narusaka Y."/>
            <person name="Takano Y."/>
            <person name="Kubo Y."/>
            <person name="Shirasu K."/>
        </authorList>
    </citation>
    <scope>GENOME REANNOTATION</scope>
    <source>
        <strain evidence="10">104-T / ATCC 96160 / CBS 514.97 / LARS 414 / MAFF 240422</strain>
    </source>
</reference>
<dbReference type="EMBL" id="AMCV02000025">
    <property type="protein sequence ID" value="TDZ18087.1"/>
    <property type="molecule type" value="Genomic_DNA"/>
</dbReference>
<comment type="subcellular location">
    <subcellularLocation>
        <location evidence="1">Nucleus</location>
    </subcellularLocation>
</comment>
<dbReference type="STRING" id="1213857.A0A484FMB4"/>
<sequence>MEQICERLLPHAARPPGSGGSLTGSLPPQWAHDSQRRKQPAEASFAILDLEYQHEPQLQLQLQFGSHLSAAGLPGTDLGLFGPDSVLDDDPSLSSFLDPSSSWDSLPWTSAAPAASHVSASPLDNLMDQSFPYMDTSPPTNLFDTFPDSLVPQLDPTFGSSDSFNTNSPNQVPLDMSVYAATSAAAAAAAPPPSHRSSPTSDGPGPDISTPGADKILRRQRNTIAARKYRQKKVDRIADLEKLLEDMTRDRDDLRLRLARQEAETDALKSIMRKETKQ</sequence>
<dbReference type="Pfam" id="PF07716">
    <property type="entry name" value="bZIP_2"/>
    <property type="match status" value="1"/>
</dbReference>
<dbReference type="GO" id="GO:0005634">
    <property type="term" value="C:nucleus"/>
    <property type="evidence" value="ECO:0007669"/>
    <property type="project" value="UniProtKB-SubCell"/>
</dbReference>
<feature type="coiled-coil region" evidence="6">
    <location>
        <begin position="230"/>
        <end position="264"/>
    </location>
</feature>
<dbReference type="PROSITE" id="PS00036">
    <property type="entry name" value="BZIP_BASIC"/>
    <property type="match status" value="1"/>
</dbReference>
<dbReference type="PANTHER" id="PTHR13044:SF38">
    <property type="entry name" value="BZIP DOMAIN-CONTAINING PROTEIN"/>
    <property type="match status" value="1"/>
</dbReference>
<keyword evidence="2" id="KW-0805">Transcription regulation</keyword>
<evidence type="ECO:0000256" key="7">
    <source>
        <dbReference type="SAM" id="MobiDB-lite"/>
    </source>
</evidence>
<evidence type="ECO:0000313" key="9">
    <source>
        <dbReference type="EMBL" id="TDZ18087.1"/>
    </source>
</evidence>
<evidence type="ECO:0000256" key="2">
    <source>
        <dbReference type="ARBA" id="ARBA00023015"/>
    </source>
</evidence>
<feature type="domain" description="BZIP" evidence="8">
    <location>
        <begin position="218"/>
        <end position="275"/>
    </location>
</feature>
<dbReference type="CDD" id="cd14686">
    <property type="entry name" value="bZIP"/>
    <property type="match status" value="1"/>
</dbReference>
<keyword evidence="3" id="KW-0238">DNA-binding</keyword>
<dbReference type="InterPro" id="IPR046347">
    <property type="entry name" value="bZIP_sf"/>
</dbReference>
<dbReference type="GO" id="GO:0000977">
    <property type="term" value="F:RNA polymerase II transcription regulatory region sequence-specific DNA binding"/>
    <property type="evidence" value="ECO:0007669"/>
    <property type="project" value="TreeGrafter"/>
</dbReference>
<evidence type="ECO:0000256" key="5">
    <source>
        <dbReference type="ARBA" id="ARBA00023242"/>
    </source>
</evidence>
<evidence type="ECO:0000313" key="10">
    <source>
        <dbReference type="Proteomes" id="UP000014480"/>
    </source>
</evidence>
<keyword evidence="6" id="KW-0175">Coiled coil</keyword>
<gene>
    <name evidence="9" type="ORF">Cob_v008845</name>
</gene>
<keyword evidence="4" id="KW-0804">Transcription</keyword>
<evidence type="ECO:0000256" key="4">
    <source>
        <dbReference type="ARBA" id="ARBA00023163"/>
    </source>
</evidence>
<feature type="compositionally biased region" description="Low complexity" evidence="7">
    <location>
        <begin position="187"/>
        <end position="201"/>
    </location>
</feature>
<dbReference type="AlphaFoldDB" id="A0A484FMB4"/>
<protein>
    <recommendedName>
        <fullName evidence="8">BZIP domain-containing protein</fullName>
    </recommendedName>
</protein>
<dbReference type="Gene3D" id="1.20.5.170">
    <property type="match status" value="1"/>
</dbReference>
<keyword evidence="10" id="KW-1185">Reference proteome</keyword>